<dbReference type="PANTHER" id="PTHR43113">
    <property type="entry name" value="NUCLEOSIDE-DIPHOSPHATE-SUGAR EPIMERASE"/>
    <property type="match status" value="1"/>
</dbReference>
<sequence length="144" mass="15817">MTVTFPPQVSDIFNPQHWRIVDGFEDFTDITYHRQVQRDETGEILRDLPTVRIAFNRPEVRNAFRPHTVDELYRALDHARMTSDVGAVLLTGNGPSPKMAGGRSARAVTSASVGATATTTPAATPPNLLTLHVLGGCIFWRCSA</sequence>
<evidence type="ECO:0000313" key="1">
    <source>
        <dbReference type="EMBL" id="BAV89025.1"/>
    </source>
</evidence>
<protein>
    <submittedName>
        <fullName evidence="1">Naphthoate synthase</fullName>
    </submittedName>
</protein>
<dbReference type="SUPFAM" id="SSF52096">
    <property type="entry name" value="ClpP/crotonase"/>
    <property type="match status" value="1"/>
</dbReference>
<organism evidence="1 2">
    <name type="scientific">Rothia aeria</name>
    <dbReference type="NCBI Taxonomy" id="172042"/>
    <lineage>
        <taxon>Bacteria</taxon>
        <taxon>Bacillati</taxon>
        <taxon>Actinomycetota</taxon>
        <taxon>Actinomycetes</taxon>
        <taxon>Micrococcales</taxon>
        <taxon>Micrococcaceae</taxon>
        <taxon>Rothia</taxon>
    </lineage>
</organism>
<dbReference type="KEGG" id="raj:RA11412_2726"/>
<proteinExistence type="predicted"/>
<dbReference type="PANTHER" id="PTHR43113:SF1">
    <property type="entry name" value="1,4-DIHYDROXY-2-NAPHTHOYL-COA SYNTHASE, PEROXISOMAL"/>
    <property type="match status" value="1"/>
</dbReference>
<name>A0A2Z5R2N4_9MICC</name>
<accession>A0A2Z5R2N4</accession>
<reference evidence="1 2" key="1">
    <citation type="submission" date="2016-10" db="EMBL/GenBank/DDBJ databases">
        <title>Genome sequence of Rothia aeria strain JCM11412.</title>
        <authorList>
            <person name="Nambu T."/>
        </authorList>
    </citation>
    <scope>NUCLEOTIDE SEQUENCE [LARGE SCALE GENOMIC DNA]</scope>
    <source>
        <strain evidence="1 2">JCM 11412</strain>
    </source>
</reference>
<dbReference type="Gene3D" id="3.90.226.10">
    <property type="entry name" value="2-enoyl-CoA Hydratase, Chain A, domain 1"/>
    <property type="match status" value="1"/>
</dbReference>
<dbReference type="Pfam" id="PF00378">
    <property type="entry name" value="ECH_1"/>
    <property type="match status" value="1"/>
</dbReference>
<dbReference type="EMBL" id="AP017895">
    <property type="protein sequence ID" value="BAV89025.1"/>
    <property type="molecule type" value="Genomic_DNA"/>
</dbReference>
<dbReference type="InterPro" id="IPR029045">
    <property type="entry name" value="ClpP/crotonase-like_dom_sf"/>
</dbReference>
<dbReference type="GO" id="GO:0008935">
    <property type="term" value="F:1,4-dihydroxy-2-naphthoyl-CoA synthase activity"/>
    <property type="evidence" value="ECO:0007669"/>
    <property type="project" value="TreeGrafter"/>
</dbReference>
<dbReference type="Proteomes" id="UP000250241">
    <property type="component" value="Chromosome"/>
</dbReference>
<gene>
    <name evidence="1" type="ORF">RA11412_2726</name>
</gene>
<dbReference type="InterPro" id="IPR001753">
    <property type="entry name" value="Enoyl-CoA_hydra/iso"/>
</dbReference>
<evidence type="ECO:0000313" key="2">
    <source>
        <dbReference type="Proteomes" id="UP000250241"/>
    </source>
</evidence>
<keyword evidence="2" id="KW-1185">Reference proteome</keyword>
<dbReference type="AlphaFoldDB" id="A0A2Z5R2N4"/>